<protein>
    <submittedName>
        <fullName evidence="8">NADH-dehydrogenase (Ubiquinone)</fullName>
    </submittedName>
</protein>
<dbReference type="InterPro" id="IPR023753">
    <property type="entry name" value="FAD/NAD-binding_dom"/>
</dbReference>
<evidence type="ECO:0000256" key="5">
    <source>
        <dbReference type="ARBA" id="ARBA00023027"/>
    </source>
</evidence>
<sequence length="496" mass="54848">MSFLQRSTRFGINSSQLALARSVSVTKVATAVPVDHGMKVCNPKTSTKRERVVVLGSGWGGFTVAKNLDPKLYDVTVVSPTGYFTFTPLLASTSVGTLEFRTALEPVRRLKNVNLSMARAESIDFKTQTVTLNSAVPSPATSSSHSLPPRAHNKAMTIAPEKHQDERFVVGYDKLVISVGAFSATFGTPGVYEHAHFLKDIRDARAIRKRILDCFERASQPFIKEAEIRALLAFRIVGGGPTGIEFAAELHDLITSDMKRIYPDLVGFSTISLYDVAPGILLSFEESLREYAMRRFSRDNVIVRPNSRVLEVGPGWMEIEGEGKVPFGLLVWSTGLEPNPLIKSISQADKDPRSQSLFTDNFLRVLDKETGEPMKNVYAIGDNSMIKDGPKLPATAQVANQKALNLAANLNNAGTEKPDTEFILRNKGSMVYLGSWRAIIDRTATNVSGPKGEVTGLSAWFLWRSAYWSMSSWRNRLLMSVYWGMNLITGRDISRF</sequence>
<proteinExistence type="inferred from homology"/>
<dbReference type="EMBL" id="LN483332">
    <property type="protein sequence ID" value="CED84972.1"/>
    <property type="molecule type" value="Genomic_DNA"/>
</dbReference>
<dbReference type="GO" id="GO:0005739">
    <property type="term" value="C:mitochondrion"/>
    <property type="evidence" value="ECO:0007669"/>
    <property type="project" value="TreeGrafter"/>
</dbReference>
<comment type="similarity">
    <text evidence="1">Belongs to the NADH dehydrogenase family.</text>
</comment>
<dbReference type="SUPFAM" id="SSF51905">
    <property type="entry name" value="FAD/NAD(P)-binding domain"/>
    <property type="match status" value="2"/>
</dbReference>
<evidence type="ECO:0000256" key="2">
    <source>
        <dbReference type="ARBA" id="ARBA00022630"/>
    </source>
</evidence>
<dbReference type="AlphaFoldDB" id="A0A0F7SRV2"/>
<dbReference type="PANTHER" id="PTHR43706:SF17">
    <property type="entry name" value="NADH DEHYDROGENASE (EUROFUNG)"/>
    <property type="match status" value="1"/>
</dbReference>
<dbReference type="PANTHER" id="PTHR43706">
    <property type="entry name" value="NADH DEHYDROGENASE"/>
    <property type="match status" value="1"/>
</dbReference>
<evidence type="ECO:0000256" key="1">
    <source>
        <dbReference type="ARBA" id="ARBA00005272"/>
    </source>
</evidence>
<dbReference type="InterPro" id="IPR054585">
    <property type="entry name" value="NDH2-like_C"/>
</dbReference>
<dbReference type="InterPro" id="IPR045024">
    <property type="entry name" value="NDH-2"/>
</dbReference>
<name>A0A0F7SRV2_PHARH</name>
<evidence type="ECO:0000256" key="3">
    <source>
        <dbReference type="ARBA" id="ARBA00022827"/>
    </source>
</evidence>
<feature type="domain" description="FAD/NAD(P)-binding" evidence="6">
    <location>
        <begin position="51"/>
        <end position="402"/>
    </location>
</feature>
<evidence type="ECO:0000313" key="8">
    <source>
        <dbReference type="EMBL" id="CED84972.1"/>
    </source>
</evidence>
<dbReference type="GO" id="GO:0003954">
    <property type="term" value="F:NADH dehydrogenase activity"/>
    <property type="evidence" value="ECO:0007669"/>
    <property type="project" value="InterPro"/>
</dbReference>
<dbReference type="Pfam" id="PF07992">
    <property type="entry name" value="Pyr_redox_2"/>
    <property type="match status" value="1"/>
</dbReference>
<evidence type="ECO:0000259" key="6">
    <source>
        <dbReference type="Pfam" id="PF07992"/>
    </source>
</evidence>
<evidence type="ECO:0000256" key="4">
    <source>
        <dbReference type="ARBA" id="ARBA00023002"/>
    </source>
</evidence>
<keyword evidence="2" id="KW-0285">Flavoprotein</keyword>
<reference evidence="8" key="1">
    <citation type="submission" date="2014-08" db="EMBL/GenBank/DDBJ databases">
        <authorList>
            <person name="Sharma Rahul"/>
            <person name="Thines Marco"/>
        </authorList>
    </citation>
    <scope>NUCLEOTIDE SEQUENCE</scope>
</reference>
<dbReference type="Gene3D" id="3.50.50.100">
    <property type="match status" value="1"/>
</dbReference>
<keyword evidence="3" id="KW-0274">FAD</keyword>
<dbReference type="Pfam" id="PF22366">
    <property type="entry name" value="NDH2_C"/>
    <property type="match status" value="1"/>
</dbReference>
<keyword evidence="4" id="KW-0560">Oxidoreductase</keyword>
<keyword evidence="5" id="KW-0520">NAD</keyword>
<accession>A0A0F7SRV2</accession>
<feature type="domain" description="External alternative NADH-ubiquinone oxidoreductase-like C-terminal" evidence="7">
    <location>
        <begin position="427"/>
        <end position="492"/>
    </location>
</feature>
<organism evidence="8">
    <name type="scientific">Phaffia rhodozyma</name>
    <name type="common">Yeast</name>
    <name type="synonym">Xanthophyllomyces dendrorhous</name>
    <dbReference type="NCBI Taxonomy" id="264483"/>
    <lineage>
        <taxon>Eukaryota</taxon>
        <taxon>Fungi</taxon>
        <taxon>Dikarya</taxon>
        <taxon>Basidiomycota</taxon>
        <taxon>Agaricomycotina</taxon>
        <taxon>Tremellomycetes</taxon>
        <taxon>Cystofilobasidiales</taxon>
        <taxon>Mrakiaceae</taxon>
        <taxon>Phaffia</taxon>
    </lineage>
</organism>
<keyword evidence="8" id="KW-0830">Ubiquinone</keyword>
<evidence type="ECO:0000259" key="7">
    <source>
        <dbReference type="Pfam" id="PF22366"/>
    </source>
</evidence>
<dbReference type="PRINTS" id="PR00368">
    <property type="entry name" value="FADPNR"/>
</dbReference>
<dbReference type="InterPro" id="IPR036188">
    <property type="entry name" value="FAD/NAD-bd_sf"/>
</dbReference>